<reference evidence="2 3" key="2">
    <citation type="submission" date="2020-03" db="EMBL/GenBank/DDBJ databases">
        <authorList>
            <person name="Ichikawa N."/>
            <person name="Kimura A."/>
            <person name="Kitahashi Y."/>
            <person name="Uohara A."/>
        </authorList>
    </citation>
    <scope>NUCLEOTIDE SEQUENCE [LARGE SCALE GENOMIC DNA]</scope>
    <source>
        <strain evidence="2 3">NBRC 107702</strain>
    </source>
</reference>
<dbReference type="RefSeq" id="WP_173032993.1">
    <property type="nucleotide sequence ID" value="NZ_AP022870.1"/>
</dbReference>
<keyword evidence="1" id="KW-0472">Membrane</keyword>
<accession>A0A6F8XJ30</accession>
<feature type="transmembrane region" description="Helical" evidence="1">
    <location>
        <begin position="20"/>
        <end position="40"/>
    </location>
</feature>
<reference evidence="2 3" key="1">
    <citation type="submission" date="2020-03" db="EMBL/GenBank/DDBJ databases">
        <title>Whole genome shotgun sequence of Phytohabitans flavus NBRC 107702.</title>
        <authorList>
            <person name="Komaki H."/>
            <person name="Tamura T."/>
        </authorList>
    </citation>
    <scope>NUCLEOTIDE SEQUENCE [LARGE SCALE GENOMIC DNA]</scope>
    <source>
        <strain evidence="2 3">NBRC 107702</strain>
    </source>
</reference>
<protein>
    <submittedName>
        <fullName evidence="2">Uncharacterized protein</fullName>
    </submittedName>
</protein>
<dbReference type="EMBL" id="AP022870">
    <property type="protein sequence ID" value="BCB73820.1"/>
    <property type="molecule type" value="Genomic_DNA"/>
</dbReference>
<proteinExistence type="predicted"/>
<keyword evidence="1" id="KW-1133">Transmembrane helix</keyword>
<dbReference type="Proteomes" id="UP000502508">
    <property type="component" value="Chromosome"/>
</dbReference>
<name>A0A6F8XJ30_9ACTN</name>
<dbReference type="KEGG" id="pfla:Pflav_002300"/>
<dbReference type="AlphaFoldDB" id="A0A6F8XJ30"/>
<evidence type="ECO:0000313" key="2">
    <source>
        <dbReference type="EMBL" id="BCB73820.1"/>
    </source>
</evidence>
<keyword evidence="1" id="KW-0812">Transmembrane</keyword>
<evidence type="ECO:0000313" key="3">
    <source>
        <dbReference type="Proteomes" id="UP000502508"/>
    </source>
</evidence>
<sequence length="204" mass="21009">MHDTWVPVERRWFGFDRTTIKPALLVLGLAVVLALVVPAVDSAVPTGTRVTAGDVVVLAGRIQFTPATGWQLTDGNLRGEEPRAGDSPTATVVNGPVTFAVKTGPFTGTPLALLEQIKKTTDALHGKHGLHVTGNPSPIQTNGGDQGVIARYRGTSSDGALAAFVIQGTGVEAVVTGPPGATQGPAQQINSMFTSIGAEPGGQR</sequence>
<keyword evidence="3" id="KW-1185">Reference proteome</keyword>
<organism evidence="2 3">
    <name type="scientific">Phytohabitans flavus</name>
    <dbReference type="NCBI Taxonomy" id="1076124"/>
    <lineage>
        <taxon>Bacteria</taxon>
        <taxon>Bacillati</taxon>
        <taxon>Actinomycetota</taxon>
        <taxon>Actinomycetes</taxon>
        <taxon>Micromonosporales</taxon>
        <taxon>Micromonosporaceae</taxon>
    </lineage>
</organism>
<gene>
    <name evidence="2" type="ORF">Pflav_002300</name>
</gene>
<evidence type="ECO:0000256" key="1">
    <source>
        <dbReference type="SAM" id="Phobius"/>
    </source>
</evidence>